<protein>
    <submittedName>
        <fullName evidence="2">Uncharacterized protein</fullName>
    </submittedName>
</protein>
<feature type="region of interest" description="Disordered" evidence="1">
    <location>
        <begin position="119"/>
        <end position="146"/>
    </location>
</feature>
<name>A0A395Y2U3_BIFLN</name>
<feature type="region of interest" description="Disordered" evidence="1">
    <location>
        <begin position="159"/>
        <end position="187"/>
    </location>
</feature>
<reference evidence="2 3" key="1">
    <citation type="submission" date="2018-08" db="EMBL/GenBank/DDBJ databases">
        <title>A genome reference for cultivated species of the human gut microbiota.</title>
        <authorList>
            <person name="Zou Y."/>
            <person name="Xue W."/>
            <person name="Luo G."/>
        </authorList>
    </citation>
    <scope>NUCLEOTIDE SEQUENCE [LARGE SCALE GENOMIC DNA]</scope>
    <source>
        <strain evidence="2 3">AF11-12</strain>
    </source>
</reference>
<evidence type="ECO:0000313" key="3">
    <source>
        <dbReference type="Proteomes" id="UP000265775"/>
    </source>
</evidence>
<dbReference type="Proteomes" id="UP000265775">
    <property type="component" value="Unassembled WGS sequence"/>
</dbReference>
<gene>
    <name evidence="2" type="ORF">DWV59_04230</name>
</gene>
<feature type="compositionally biased region" description="Basic and acidic residues" evidence="1">
    <location>
        <begin position="270"/>
        <end position="279"/>
    </location>
</feature>
<dbReference type="AlphaFoldDB" id="A0A395Y2U3"/>
<dbReference type="EMBL" id="QSAR01000004">
    <property type="protein sequence ID" value="RGW64947.1"/>
    <property type="molecule type" value="Genomic_DNA"/>
</dbReference>
<evidence type="ECO:0000256" key="1">
    <source>
        <dbReference type="SAM" id="MobiDB-lite"/>
    </source>
</evidence>
<sequence length="384" mass="41719">MGEKRNSGECRLFWILVHLGPRRCVGPRGIRFAPHLRGGEHEKRQSGERIVLALDVQVCDQDEPADDGLVPDAGFARTRAGNAITTIAPGNISNVSNVGDTNTVRQLVGRCAIRTATAYRPPARHADHRGSDQHGQPDQPVFGDDAGIRAHRPHRVRVHAGRESRGRAAVHAKTVQQPSGFGRAGPHRIDDVARAITGEQRPRMGEQSAYRIEALVDPREERAVSLGPVFRDGGESGIRQHTQQAQCKCAENLQHAPDAACAVMPIGARHKGDQQRHDGIDDDSGAGLHEHRADGIRDDEVTQPFGVDAVAPAHEPHERKQYAEQVHADIAGLGEQELRTAAAPHRVVADVLPVHEVREIVGQRFGVQTDGQPLHDAHSEGNPV</sequence>
<evidence type="ECO:0000313" key="2">
    <source>
        <dbReference type="EMBL" id="RGW64947.1"/>
    </source>
</evidence>
<organism evidence="2 3">
    <name type="scientific">Bifidobacterium longum</name>
    <dbReference type="NCBI Taxonomy" id="216816"/>
    <lineage>
        <taxon>Bacteria</taxon>
        <taxon>Bacillati</taxon>
        <taxon>Actinomycetota</taxon>
        <taxon>Actinomycetes</taxon>
        <taxon>Bifidobacteriales</taxon>
        <taxon>Bifidobacteriaceae</taxon>
        <taxon>Bifidobacterium</taxon>
    </lineage>
</organism>
<accession>A0A395Y2U3</accession>
<comment type="caution">
    <text evidence="2">The sequence shown here is derived from an EMBL/GenBank/DDBJ whole genome shotgun (WGS) entry which is preliminary data.</text>
</comment>
<proteinExistence type="predicted"/>
<feature type="region of interest" description="Disordered" evidence="1">
    <location>
        <begin position="270"/>
        <end position="290"/>
    </location>
</feature>